<keyword evidence="2" id="KW-1185">Reference proteome</keyword>
<dbReference type="PANTHER" id="PTHR42834">
    <property type="entry name" value="ENDONUCLEASE/EXONUCLEASE/PHOSPHATASE FAMILY PROTEIN (AFU_ORTHOLOGUE AFUA_3G09210)"/>
    <property type="match status" value="1"/>
</dbReference>
<reference evidence="1" key="1">
    <citation type="submission" date="2020-11" db="EMBL/GenBank/DDBJ databases">
        <authorList>
            <consortium name="DOE Joint Genome Institute"/>
            <person name="Ahrendt S."/>
            <person name="Riley R."/>
            <person name="Andreopoulos W."/>
            <person name="Labutti K."/>
            <person name="Pangilinan J."/>
            <person name="Ruiz-Duenas F.J."/>
            <person name="Barrasa J.M."/>
            <person name="Sanchez-Garcia M."/>
            <person name="Camarero S."/>
            <person name="Miyauchi S."/>
            <person name="Serrano A."/>
            <person name="Linde D."/>
            <person name="Babiker R."/>
            <person name="Drula E."/>
            <person name="Ayuso-Fernandez I."/>
            <person name="Pacheco R."/>
            <person name="Padilla G."/>
            <person name="Ferreira P."/>
            <person name="Barriuso J."/>
            <person name="Kellner H."/>
            <person name="Castanera R."/>
            <person name="Alfaro M."/>
            <person name="Ramirez L."/>
            <person name="Pisabarro A.G."/>
            <person name="Kuo A."/>
            <person name="Tritt A."/>
            <person name="Lipzen A."/>
            <person name="He G."/>
            <person name="Yan M."/>
            <person name="Ng V."/>
            <person name="Cullen D."/>
            <person name="Martin F."/>
            <person name="Rosso M.-N."/>
            <person name="Henrissat B."/>
            <person name="Hibbett D."/>
            <person name="Martinez A.T."/>
            <person name="Grigoriev I.V."/>
        </authorList>
    </citation>
    <scope>NUCLEOTIDE SEQUENCE</scope>
    <source>
        <strain evidence="1">ATCC 90797</strain>
    </source>
</reference>
<name>A0A9P6DIE7_PLEER</name>
<dbReference type="EMBL" id="MU154542">
    <property type="protein sequence ID" value="KAF9497695.1"/>
    <property type="molecule type" value="Genomic_DNA"/>
</dbReference>
<sequence length="145" mass="16679">MFDAYIYVRCSSFNPGRIDPTDAAWIDSRKPLAAAWQTTSGHRFFTVNLHLSSKSGSASTQGDARPPVNLGVDQRTSQIERVSVSIFAFYPKVCCLLNVIARLSFKRFWWKTPMPTRWLRETSMNTFKRVPHLNRCKTFCLKLTK</sequence>
<proteinExistence type="predicted"/>
<evidence type="ECO:0000313" key="1">
    <source>
        <dbReference type="EMBL" id="KAF9497695.1"/>
    </source>
</evidence>
<evidence type="ECO:0000313" key="2">
    <source>
        <dbReference type="Proteomes" id="UP000807025"/>
    </source>
</evidence>
<comment type="caution">
    <text evidence="1">The sequence shown here is derived from an EMBL/GenBank/DDBJ whole genome shotgun (WGS) entry which is preliminary data.</text>
</comment>
<protein>
    <submittedName>
        <fullName evidence="1">Uncharacterized protein</fullName>
    </submittedName>
</protein>
<dbReference type="Proteomes" id="UP000807025">
    <property type="component" value="Unassembled WGS sequence"/>
</dbReference>
<dbReference type="OrthoDB" id="47488at2759"/>
<dbReference type="PANTHER" id="PTHR42834:SF1">
    <property type="entry name" value="ENDONUCLEASE_EXONUCLEASE_PHOSPHATASE FAMILY PROTEIN (AFU_ORTHOLOGUE AFUA_3G09210)"/>
    <property type="match status" value="1"/>
</dbReference>
<dbReference type="AlphaFoldDB" id="A0A9P6DIE7"/>
<organism evidence="1 2">
    <name type="scientific">Pleurotus eryngii</name>
    <name type="common">Boletus of the steppes</name>
    <dbReference type="NCBI Taxonomy" id="5323"/>
    <lineage>
        <taxon>Eukaryota</taxon>
        <taxon>Fungi</taxon>
        <taxon>Dikarya</taxon>
        <taxon>Basidiomycota</taxon>
        <taxon>Agaricomycotina</taxon>
        <taxon>Agaricomycetes</taxon>
        <taxon>Agaricomycetidae</taxon>
        <taxon>Agaricales</taxon>
        <taxon>Pleurotineae</taxon>
        <taxon>Pleurotaceae</taxon>
        <taxon>Pleurotus</taxon>
    </lineage>
</organism>
<accession>A0A9P6DIE7</accession>
<gene>
    <name evidence="1" type="ORF">BDN71DRAFT_558957</name>
</gene>